<dbReference type="AlphaFoldDB" id="A0A9X1JMA7"/>
<feature type="coiled-coil region" evidence="1">
    <location>
        <begin position="24"/>
        <end position="70"/>
    </location>
</feature>
<comment type="caution">
    <text evidence="2">The sequence shown here is derived from an EMBL/GenBank/DDBJ whole genome shotgun (WGS) entry which is preliminary data.</text>
</comment>
<evidence type="ECO:0000313" key="2">
    <source>
        <dbReference type="EMBL" id="MBV7268255.1"/>
    </source>
</evidence>
<evidence type="ECO:0000313" key="3">
    <source>
        <dbReference type="Proteomes" id="UP001138894"/>
    </source>
</evidence>
<organism evidence="2 3">
    <name type="scientific">Winogradskyella luteola</name>
    <dbReference type="NCBI Taxonomy" id="2828330"/>
    <lineage>
        <taxon>Bacteria</taxon>
        <taxon>Pseudomonadati</taxon>
        <taxon>Bacteroidota</taxon>
        <taxon>Flavobacteriia</taxon>
        <taxon>Flavobacteriales</taxon>
        <taxon>Flavobacteriaceae</taxon>
        <taxon>Winogradskyella</taxon>
    </lineage>
</organism>
<reference evidence="2" key="1">
    <citation type="submission" date="2021-04" db="EMBL/GenBank/DDBJ databases">
        <authorList>
            <person name="Pira H."/>
            <person name="Risdian C."/>
            <person name="Wink J."/>
        </authorList>
    </citation>
    <scope>NUCLEOTIDE SEQUENCE</scope>
    <source>
        <strain evidence="2">WHY3</strain>
    </source>
</reference>
<dbReference type="Proteomes" id="UP001138894">
    <property type="component" value="Unassembled WGS sequence"/>
</dbReference>
<protein>
    <submittedName>
        <fullName evidence="2">Uncharacterized protein</fullName>
    </submittedName>
</protein>
<gene>
    <name evidence="2" type="ORF">KCG49_03495</name>
</gene>
<dbReference type="PROSITE" id="PS51257">
    <property type="entry name" value="PROKAR_LIPOPROTEIN"/>
    <property type="match status" value="1"/>
</dbReference>
<dbReference type="RefSeq" id="WP_218544793.1">
    <property type="nucleotide sequence ID" value="NZ_JAGSPD010000002.1"/>
</dbReference>
<keyword evidence="3" id="KW-1185">Reference proteome</keyword>
<name>A0A9X1JMA7_9FLAO</name>
<accession>A0A9X1JMA7</accession>
<proteinExistence type="predicted"/>
<keyword evidence="1" id="KW-0175">Coiled coil</keyword>
<dbReference type="EMBL" id="JAGSPD010000002">
    <property type="protein sequence ID" value="MBV7268255.1"/>
    <property type="molecule type" value="Genomic_DNA"/>
</dbReference>
<evidence type="ECO:0000256" key="1">
    <source>
        <dbReference type="SAM" id="Coils"/>
    </source>
</evidence>
<sequence length="71" mass="7990">MKKFTYIFLALFSLSIIVSSCREEKTADEKVEEALDEISEELEDASDDVKDAAEDLKDEIEEVKEESGNNG</sequence>